<dbReference type="AlphaFoldDB" id="A0A1L9VFJ0"/>
<reference evidence="2" key="1">
    <citation type="journal article" date="2017" name="Genome Biol.">
        <title>Comparative genomics reveals high biological diversity and specific adaptations in the industrially and medically important fungal genus Aspergillus.</title>
        <authorList>
            <person name="de Vries R.P."/>
            <person name="Riley R."/>
            <person name="Wiebenga A."/>
            <person name="Aguilar-Osorio G."/>
            <person name="Amillis S."/>
            <person name="Uchima C.A."/>
            <person name="Anderluh G."/>
            <person name="Asadollahi M."/>
            <person name="Askin M."/>
            <person name="Barry K."/>
            <person name="Battaglia E."/>
            <person name="Bayram O."/>
            <person name="Benocci T."/>
            <person name="Braus-Stromeyer S.A."/>
            <person name="Caldana C."/>
            <person name="Canovas D."/>
            <person name="Cerqueira G.C."/>
            <person name="Chen F."/>
            <person name="Chen W."/>
            <person name="Choi C."/>
            <person name="Clum A."/>
            <person name="Dos Santos R.A."/>
            <person name="Damasio A.R."/>
            <person name="Diallinas G."/>
            <person name="Emri T."/>
            <person name="Fekete E."/>
            <person name="Flipphi M."/>
            <person name="Freyberg S."/>
            <person name="Gallo A."/>
            <person name="Gournas C."/>
            <person name="Habgood R."/>
            <person name="Hainaut M."/>
            <person name="Harispe M.L."/>
            <person name="Henrissat B."/>
            <person name="Hilden K.S."/>
            <person name="Hope R."/>
            <person name="Hossain A."/>
            <person name="Karabika E."/>
            <person name="Karaffa L."/>
            <person name="Karanyi Z."/>
            <person name="Krasevec N."/>
            <person name="Kuo A."/>
            <person name="Kusch H."/>
            <person name="LaButti K."/>
            <person name="Lagendijk E.L."/>
            <person name="Lapidus A."/>
            <person name="Levasseur A."/>
            <person name="Lindquist E."/>
            <person name="Lipzen A."/>
            <person name="Logrieco A.F."/>
            <person name="MacCabe A."/>
            <person name="Maekelae M.R."/>
            <person name="Malavazi I."/>
            <person name="Melin P."/>
            <person name="Meyer V."/>
            <person name="Mielnichuk N."/>
            <person name="Miskei M."/>
            <person name="Molnar A.P."/>
            <person name="Mule G."/>
            <person name="Ngan C.Y."/>
            <person name="Orejas M."/>
            <person name="Orosz E."/>
            <person name="Ouedraogo J.P."/>
            <person name="Overkamp K.M."/>
            <person name="Park H.-S."/>
            <person name="Perrone G."/>
            <person name="Piumi F."/>
            <person name="Punt P.J."/>
            <person name="Ram A.F."/>
            <person name="Ramon A."/>
            <person name="Rauscher S."/>
            <person name="Record E."/>
            <person name="Riano-Pachon D.M."/>
            <person name="Robert V."/>
            <person name="Roehrig J."/>
            <person name="Ruller R."/>
            <person name="Salamov A."/>
            <person name="Salih N.S."/>
            <person name="Samson R.A."/>
            <person name="Sandor E."/>
            <person name="Sanguinetti M."/>
            <person name="Schuetze T."/>
            <person name="Sepcic K."/>
            <person name="Shelest E."/>
            <person name="Sherlock G."/>
            <person name="Sophianopoulou V."/>
            <person name="Squina F.M."/>
            <person name="Sun H."/>
            <person name="Susca A."/>
            <person name="Todd R.B."/>
            <person name="Tsang A."/>
            <person name="Unkles S.E."/>
            <person name="van de Wiele N."/>
            <person name="van Rossen-Uffink D."/>
            <person name="Oliveira J.V."/>
            <person name="Vesth T.C."/>
            <person name="Visser J."/>
            <person name="Yu J.-H."/>
            <person name="Zhou M."/>
            <person name="Andersen M.R."/>
            <person name="Archer D.B."/>
            <person name="Baker S.E."/>
            <person name="Benoit I."/>
            <person name="Brakhage A.A."/>
            <person name="Braus G.H."/>
            <person name="Fischer R."/>
            <person name="Frisvad J.C."/>
            <person name="Goldman G.H."/>
            <person name="Houbraken J."/>
            <person name="Oakley B."/>
            <person name="Pocsi I."/>
            <person name="Scazzocchio C."/>
            <person name="Seiboth B."/>
            <person name="vanKuyk P.A."/>
            <person name="Wortman J."/>
            <person name="Dyer P.S."/>
            <person name="Grigoriev I.V."/>
        </authorList>
    </citation>
    <scope>NUCLEOTIDE SEQUENCE [LARGE SCALE GENOMIC DNA]</scope>
    <source>
        <strain evidence="2">CBS 516.65</strain>
    </source>
</reference>
<evidence type="ECO:0000313" key="1">
    <source>
        <dbReference type="EMBL" id="OJJ82592.1"/>
    </source>
</evidence>
<organism evidence="1 2">
    <name type="scientific">Aspergillus glaucus CBS 516.65</name>
    <dbReference type="NCBI Taxonomy" id="1160497"/>
    <lineage>
        <taxon>Eukaryota</taxon>
        <taxon>Fungi</taxon>
        <taxon>Dikarya</taxon>
        <taxon>Ascomycota</taxon>
        <taxon>Pezizomycotina</taxon>
        <taxon>Eurotiomycetes</taxon>
        <taxon>Eurotiomycetidae</taxon>
        <taxon>Eurotiales</taxon>
        <taxon>Aspergillaceae</taxon>
        <taxon>Aspergillus</taxon>
        <taxon>Aspergillus subgen. Aspergillus</taxon>
    </lineage>
</organism>
<dbReference type="Proteomes" id="UP000184300">
    <property type="component" value="Unassembled WGS sequence"/>
</dbReference>
<dbReference type="VEuPathDB" id="FungiDB:ASPGLDRAFT_36724"/>
<dbReference type="EMBL" id="KV878901">
    <property type="protein sequence ID" value="OJJ82592.1"/>
    <property type="molecule type" value="Genomic_DNA"/>
</dbReference>
<accession>A0A1L9VFJ0</accession>
<dbReference type="RefSeq" id="XP_022399290.1">
    <property type="nucleotide sequence ID" value="XM_022544727.1"/>
</dbReference>
<protein>
    <submittedName>
        <fullName evidence="1">Uncharacterized protein</fullName>
    </submittedName>
</protein>
<proteinExistence type="predicted"/>
<evidence type="ECO:0000313" key="2">
    <source>
        <dbReference type="Proteomes" id="UP000184300"/>
    </source>
</evidence>
<name>A0A1L9VFJ0_ASPGL</name>
<sequence>MSAIWNYDWTGKSLLITQRRVKIDEQLSEVLDDRLGLRHILTRAHDTNTGERLMLTIQYELNPDEFDFENPEEIKEMAKLHWLHGVDTVDIVGSLGHGPKYHAHTRQTQGCGMPYRGGRIYFIIMGDVPGEDVDELLDELSVTQLASIRKQLAFILE</sequence>
<gene>
    <name evidence="1" type="ORF">ASPGLDRAFT_36724</name>
</gene>
<dbReference type="OrthoDB" id="4389629at2759"/>
<dbReference type="GeneID" id="34460988"/>
<keyword evidence="2" id="KW-1185">Reference proteome</keyword>